<dbReference type="InterPro" id="IPR036188">
    <property type="entry name" value="FAD/NAD-bd_sf"/>
</dbReference>
<dbReference type="OrthoDB" id="3322136at2"/>
<dbReference type="PANTHER" id="PTHR47178">
    <property type="entry name" value="MONOOXYGENASE, FAD-BINDING"/>
    <property type="match status" value="1"/>
</dbReference>
<organism evidence="7 8">
    <name type="scientific">Microbispora triticiradicis</name>
    <dbReference type="NCBI Taxonomy" id="2200763"/>
    <lineage>
        <taxon>Bacteria</taxon>
        <taxon>Bacillati</taxon>
        <taxon>Actinomycetota</taxon>
        <taxon>Actinomycetes</taxon>
        <taxon>Streptosporangiales</taxon>
        <taxon>Streptosporangiaceae</taxon>
        <taxon>Microbispora</taxon>
    </lineage>
</organism>
<evidence type="ECO:0000256" key="1">
    <source>
        <dbReference type="ARBA" id="ARBA00022630"/>
    </source>
</evidence>
<evidence type="ECO:0000259" key="6">
    <source>
        <dbReference type="Pfam" id="PF01494"/>
    </source>
</evidence>
<gene>
    <name evidence="7" type="ORF">FED44_20725</name>
</gene>
<evidence type="ECO:0000313" key="7">
    <source>
        <dbReference type="EMBL" id="TLP57973.1"/>
    </source>
</evidence>
<evidence type="ECO:0000256" key="3">
    <source>
        <dbReference type="ARBA" id="ARBA00023002"/>
    </source>
</evidence>
<evidence type="ECO:0000313" key="8">
    <source>
        <dbReference type="Proteomes" id="UP000309033"/>
    </source>
</evidence>
<feature type="domain" description="FAD-binding" evidence="6">
    <location>
        <begin position="2"/>
        <end position="312"/>
    </location>
</feature>
<dbReference type="Proteomes" id="UP000309033">
    <property type="component" value="Unassembled WGS sequence"/>
</dbReference>
<keyword evidence="8" id="KW-1185">Reference proteome</keyword>
<dbReference type="Gene3D" id="3.50.50.60">
    <property type="entry name" value="FAD/NAD(P)-binding domain"/>
    <property type="match status" value="1"/>
</dbReference>
<dbReference type="GO" id="GO:0004497">
    <property type="term" value="F:monooxygenase activity"/>
    <property type="evidence" value="ECO:0007669"/>
    <property type="project" value="UniProtKB-KW"/>
</dbReference>
<sequence>MRVIVVGAGLGGLALANGLRGHGIDVAVYERDPSPVVRGQGYRLHLGDPGIDALTSVLAPARASAFLAGAHAPKARFMRFDTALHVVEEHDFGGRHLSVDRQELRDVLLADVNDMINYGRRLTAFRNEAGRVTAYFDDGTTAGGEVLVGADGVNSTVRRQYLPHARVVGTGLAQLYGKISRSLTEDLDNVFSAVTGPGHRVVGVARTRDYATCSFSARVDELPPDLHRMTQQQLKSLVMEMTHGWHPRVRQMLEDWREIVPLALRTSIPVDPWRTTRVTLLGDAAHAMSPAAGAGANLALQDAARLTAALACGGPPIPGLRSYEREMIDSGFAAVRASAANGTRILGQDPLPDRQEDRRTVPRSS</sequence>
<dbReference type="Pfam" id="PF01494">
    <property type="entry name" value="FAD_binding_3"/>
    <property type="match status" value="1"/>
</dbReference>
<dbReference type="AlphaFoldDB" id="A0A5R8YX18"/>
<protein>
    <submittedName>
        <fullName evidence="7">FAD-dependent monooxygenase</fullName>
    </submittedName>
</protein>
<keyword evidence="1" id="KW-0285">Flavoprotein</keyword>
<dbReference type="PRINTS" id="PR00420">
    <property type="entry name" value="RNGMNOXGNASE"/>
</dbReference>
<feature type="region of interest" description="Disordered" evidence="5">
    <location>
        <begin position="343"/>
        <end position="365"/>
    </location>
</feature>
<dbReference type="InterPro" id="IPR002938">
    <property type="entry name" value="FAD-bd"/>
</dbReference>
<comment type="caution">
    <text evidence="7">The sequence shown here is derived from an EMBL/GenBank/DDBJ whole genome shotgun (WGS) entry which is preliminary data.</text>
</comment>
<name>A0A5R8YX18_9ACTN</name>
<dbReference type="SUPFAM" id="SSF51905">
    <property type="entry name" value="FAD/NAD(P)-binding domain"/>
    <property type="match status" value="1"/>
</dbReference>
<proteinExistence type="predicted"/>
<evidence type="ECO:0000256" key="5">
    <source>
        <dbReference type="SAM" id="MobiDB-lite"/>
    </source>
</evidence>
<feature type="compositionally biased region" description="Basic and acidic residues" evidence="5">
    <location>
        <begin position="351"/>
        <end position="365"/>
    </location>
</feature>
<evidence type="ECO:0000256" key="4">
    <source>
        <dbReference type="ARBA" id="ARBA00023033"/>
    </source>
</evidence>
<keyword evidence="3" id="KW-0560">Oxidoreductase</keyword>
<keyword evidence="4 7" id="KW-0503">Monooxygenase</keyword>
<dbReference type="GO" id="GO:0071949">
    <property type="term" value="F:FAD binding"/>
    <property type="evidence" value="ECO:0007669"/>
    <property type="project" value="InterPro"/>
</dbReference>
<evidence type="ECO:0000256" key="2">
    <source>
        <dbReference type="ARBA" id="ARBA00022827"/>
    </source>
</evidence>
<reference evidence="7" key="1">
    <citation type="submission" date="2019-05" db="EMBL/GenBank/DDBJ databases">
        <title>Isolation, diversity and antifungal activity of Actinobacteria from wheat.</title>
        <authorList>
            <person name="Yu B."/>
        </authorList>
    </citation>
    <scope>NUCLEOTIDE SEQUENCE [LARGE SCALE GENOMIC DNA]</scope>
    <source>
        <strain evidence="7">NEAU-HEGS1-5</strain>
    </source>
</reference>
<dbReference type="PANTHER" id="PTHR47178:SF5">
    <property type="entry name" value="FAD-BINDING DOMAIN-CONTAINING PROTEIN"/>
    <property type="match status" value="1"/>
</dbReference>
<accession>A0A5R8YX18</accession>
<keyword evidence="2" id="KW-0274">FAD</keyword>
<dbReference type="EMBL" id="VANP01000007">
    <property type="protein sequence ID" value="TLP57973.1"/>
    <property type="molecule type" value="Genomic_DNA"/>
</dbReference>